<dbReference type="GO" id="GO:0003677">
    <property type="term" value="F:DNA binding"/>
    <property type="evidence" value="ECO:0007669"/>
    <property type="project" value="UniProtKB-KW"/>
</dbReference>
<dbReference type="Proteomes" id="UP000029072">
    <property type="component" value="Unassembled WGS sequence"/>
</dbReference>
<dbReference type="EMBL" id="JGYS01000001">
    <property type="protein sequence ID" value="KFI56710.1"/>
    <property type="molecule type" value="Genomic_DNA"/>
</dbReference>
<dbReference type="PROSITE" id="PS50043">
    <property type="entry name" value="HTH_LUXR_2"/>
    <property type="match status" value="1"/>
</dbReference>
<evidence type="ECO:0000256" key="1">
    <source>
        <dbReference type="ARBA" id="ARBA00023125"/>
    </source>
</evidence>
<evidence type="ECO:0000259" key="3">
    <source>
        <dbReference type="PROSITE" id="PS50043"/>
    </source>
</evidence>
<dbReference type="InterPro" id="IPR001789">
    <property type="entry name" value="Sig_transdc_resp-reg_receiver"/>
</dbReference>
<dbReference type="PROSITE" id="PS50110">
    <property type="entry name" value="RESPONSE_REGULATORY"/>
    <property type="match status" value="1"/>
</dbReference>
<dbReference type="RefSeq" id="WP_052118934.1">
    <property type="nucleotide sequence ID" value="NZ_JDUV01000001.1"/>
</dbReference>
<proteinExistence type="predicted"/>
<dbReference type="SUPFAM" id="SSF46894">
    <property type="entry name" value="C-terminal effector domain of the bipartite response regulators"/>
    <property type="match status" value="1"/>
</dbReference>
<dbReference type="SMART" id="SM00421">
    <property type="entry name" value="HTH_LUXR"/>
    <property type="match status" value="1"/>
</dbReference>
<comment type="caution">
    <text evidence="5">The sequence shown here is derived from an EMBL/GenBank/DDBJ whole genome shotgun (WGS) entry which is preliminary data.</text>
</comment>
<sequence>MSIPDCITIGVVDNDPLVLQALTSMIADRSTPLHMLWSVNQPMLALDLCKNLTTRPMLVLSDLQIPQMDGKELAEHLQRIGIPVLAMTAFQLTYTTDELMKAGIHAVIRKEAPLQEYVQLIGKILGNDEVAHWQERSLDFQRMMLTDREIEILREYLKGRTTASTARLLHVSEGTVKTHMNNAYRKMGVHSRAEAIRICVKEHIL</sequence>
<dbReference type="CDD" id="cd00156">
    <property type="entry name" value="REC"/>
    <property type="match status" value="1"/>
</dbReference>
<dbReference type="Gene3D" id="1.10.10.10">
    <property type="entry name" value="Winged helix-like DNA-binding domain superfamily/Winged helix DNA-binding domain"/>
    <property type="match status" value="1"/>
</dbReference>
<dbReference type="InterPro" id="IPR016032">
    <property type="entry name" value="Sig_transdc_resp-reg_C-effctor"/>
</dbReference>
<dbReference type="eggNOG" id="COG2197">
    <property type="taxonomic scope" value="Bacteria"/>
</dbReference>
<dbReference type="InterPro" id="IPR000792">
    <property type="entry name" value="Tscrpt_reg_LuxR_C"/>
</dbReference>
<dbReference type="Pfam" id="PF00196">
    <property type="entry name" value="GerE"/>
    <property type="match status" value="1"/>
</dbReference>
<organism evidence="5 6">
    <name type="scientific">Bifidobacterium callitrichos DSM 23973</name>
    <dbReference type="NCBI Taxonomy" id="1437609"/>
    <lineage>
        <taxon>Bacteria</taxon>
        <taxon>Bacillati</taxon>
        <taxon>Actinomycetota</taxon>
        <taxon>Actinomycetes</taxon>
        <taxon>Bifidobacteriales</taxon>
        <taxon>Bifidobacteriaceae</taxon>
        <taxon>Bifidobacterium</taxon>
    </lineage>
</organism>
<feature type="domain" description="Response regulatory" evidence="4">
    <location>
        <begin position="8"/>
        <end position="125"/>
    </location>
</feature>
<gene>
    <name evidence="5" type="ORF">BCAL_0317</name>
</gene>
<dbReference type="SUPFAM" id="SSF52172">
    <property type="entry name" value="CheY-like"/>
    <property type="match status" value="1"/>
</dbReference>
<dbReference type="GO" id="GO:0000160">
    <property type="term" value="P:phosphorelay signal transduction system"/>
    <property type="evidence" value="ECO:0007669"/>
    <property type="project" value="InterPro"/>
</dbReference>
<dbReference type="CDD" id="cd06170">
    <property type="entry name" value="LuxR_C_like"/>
    <property type="match status" value="1"/>
</dbReference>
<dbReference type="Pfam" id="PF00072">
    <property type="entry name" value="Response_reg"/>
    <property type="match status" value="1"/>
</dbReference>
<dbReference type="SMART" id="SM00448">
    <property type="entry name" value="REC"/>
    <property type="match status" value="1"/>
</dbReference>
<keyword evidence="1" id="KW-0238">DNA-binding</keyword>
<name>A0A087AD60_9BIFI</name>
<dbReference type="InterPro" id="IPR039420">
    <property type="entry name" value="WalR-like"/>
</dbReference>
<keyword evidence="2" id="KW-0597">Phosphoprotein</keyword>
<dbReference type="PANTHER" id="PTHR43214:SF44">
    <property type="entry name" value="TWO-COMPONENT RESPONSE REGULATOR"/>
    <property type="match status" value="1"/>
</dbReference>
<dbReference type="GO" id="GO:0006355">
    <property type="term" value="P:regulation of DNA-templated transcription"/>
    <property type="evidence" value="ECO:0007669"/>
    <property type="project" value="InterPro"/>
</dbReference>
<dbReference type="PRINTS" id="PR00038">
    <property type="entry name" value="HTHLUXR"/>
</dbReference>
<protein>
    <submittedName>
        <fullName evidence="5">LuxR family transcriptional regulator</fullName>
    </submittedName>
</protein>
<dbReference type="PANTHER" id="PTHR43214">
    <property type="entry name" value="TWO-COMPONENT RESPONSE REGULATOR"/>
    <property type="match status" value="1"/>
</dbReference>
<evidence type="ECO:0000313" key="6">
    <source>
        <dbReference type="Proteomes" id="UP000029072"/>
    </source>
</evidence>
<evidence type="ECO:0000313" key="5">
    <source>
        <dbReference type="EMBL" id="KFI56710.1"/>
    </source>
</evidence>
<evidence type="ECO:0000259" key="4">
    <source>
        <dbReference type="PROSITE" id="PS50110"/>
    </source>
</evidence>
<dbReference type="InterPro" id="IPR036388">
    <property type="entry name" value="WH-like_DNA-bd_sf"/>
</dbReference>
<dbReference type="InterPro" id="IPR011006">
    <property type="entry name" value="CheY-like_superfamily"/>
</dbReference>
<dbReference type="AlphaFoldDB" id="A0A087AD60"/>
<reference evidence="5 6" key="1">
    <citation type="submission" date="2014-03" db="EMBL/GenBank/DDBJ databases">
        <title>Genomics of Bifidobacteria.</title>
        <authorList>
            <person name="Ventura M."/>
            <person name="Milani C."/>
            <person name="Lugli G.A."/>
        </authorList>
    </citation>
    <scope>NUCLEOTIDE SEQUENCE [LARGE SCALE GENOMIC DNA]</scope>
    <source>
        <strain evidence="5 6">DSM 23973</strain>
    </source>
</reference>
<accession>A0A087AD60</accession>
<feature type="modified residue" description="4-aspartylphosphate" evidence="2">
    <location>
        <position position="62"/>
    </location>
</feature>
<dbReference type="STRING" id="1437609.BCAL_0317"/>
<dbReference type="Gene3D" id="3.40.50.2300">
    <property type="match status" value="1"/>
</dbReference>
<evidence type="ECO:0000256" key="2">
    <source>
        <dbReference type="PROSITE-ProRule" id="PRU00169"/>
    </source>
</evidence>
<feature type="domain" description="HTH luxR-type" evidence="3">
    <location>
        <begin position="138"/>
        <end position="203"/>
    </location>
</feature>